<dbReference type="InterPro" id="IPR009729">
    <property type="entry name" value="Gal-3-0_sulfotransfrase"/>
</dbReference>
<reference evidence="10" key="1">
    <citation type="journal article" date="2013" name="Nature">
        <title>Pan genome of the phytoplankton Emiliania underpins its global distribution.</title>
        <authorList>
            <person name="Read B.A."/>
            <person name="Kegel J."/>
            <person name="Klute M.J."/>
            <person name="Kuo A."/>
            <person name="Lefebvre S.C."/>
            <person name="Maumus F."/>
            <person name="Mayer C."/>
            <person name="Miller J."/>
            <person name="Monier A."/>
            <person name="Salamov A."/>
            <person name="Young J."/>
            <person name="Aguilar M."/>
            <person name="Claverie J.M."/>
            <person name="Frickenhaus S."/>
            <person name="Gonzalez K."/>
            <person name="Herman E.K."/>
            <person name="Lin Y.C."/>
            <person name="Napier J."/>
            <person name="Ogata H."/>
            <person name="Sarno A.F."/>
            <person name="Shmutz J."/>
            <person name="Schroeder D."/>
            <person name="de Vargas C."/>
            <person name="Verret F."/>
            <person name="von Dassow P."/>
            <person name="Valentin K."/>
            <person name="Van de Peer Y."/>
            <person name="Wheeler G."/>
            <person name="Dacks J.B."/>
            <person name="Delwiche C.F."/>
            <person name="Dyhrman S.T."/>
            <person name="Glockner G."/>
            <person name="John U."/>
            <person name="Richards T."/>
            <person name="Worden A.Z."/>
            <person name="Zhang X."/>
            <person name="Grigoriev I.V."/>
            <person name="Allen A.E."/>
            <person name="Bidle K."/>
            <person name="Borodovsky M."/>
            <person name="Bowler C."/>
            <person name="Brownlee C."/>
            <person name="Cock J.M."/>
            <person name="Elias M."/>
            <person name="Gladyshev V.N."/>
            <person name="Groth M."/>
            <person name="Guda C."/>
            <person name="Hadaegh A."/>
            <person name="Iglesias-Rodriguez M.D."/>
            <person name="Jenkins J."/>
            <person name="Jones B.M."/>
            <person name="Lawson T."/>
            <person name="Leese F."/>
            <person name="Lindquist E."/>
            <person name="Lobanov A."/>
            <person name="Lomsadze A."/>
            <person name="Malik S.B."/>
            <person name="Marsh M.E."/>
            <person name="Mackinder L."/>
            <person name="Mock T."/>
            <person name="Mueller-Roeber B."/>
            <person name="Pagarete A."/>
            <person name="Parker M."/>
            <person name="Probert I."/>
            <person name="Quesneville H."/>
            <person name="Raines C."/>
            <person name="Rensing S.A."/>
            <person name="Riano-Pachon D.M."/>
            <person name="Richier S."/>
            <person name="Rokitta S."/>
            <person name="Shiraiwa Y."/>
            <person name="Soanes D.M."/>
            <person name="van der Giezen M."/>
            <person name="Wahlund T.M."/>
            <person name="Williams B."/>
            <person name="Wilson W."/>
            <person name="Wolfe G."/>
            <person name="Wurch L.L."/>
        </authorList>
    </citation>
    <scope>NUCLEOTIDE SEQUENCE</scope>
</reference>
<sequence length="681" mass="71520">MSIALSAVLDGAGDGWVEIRAQASPLRGLHLRLVACSDADAASDSCLPVAVFGGAGGAAEAAGWFVSAGHALAHGVYGFCLDGPCEVSGGGGEGPLLTRLSVALPLIGRSTVVCTSAGDRLFAGVGAEPVELPQACSQPLVFGGNVSAGGGRSAFVKTYKTGSSTLASLLQRRADSRGLDVAVNARAVPHPLPSLEPHLAFKEKWARPTDCLYESHTFKECGAAFLSDQASGGVPAPKPFGLVVDHSRLQPLLASSGAGGSSGAARPGAALRDLPAPCASFVDAMRREDGAASRLLASAAARELLSRCIDGIAEAEAPAAATEATCCTALSPAAYRSTVGGGMLLTAVRWPPSRFTSALEQFSIPQRTGVPCKRTRRESGGRCHGRTCERDFDFSWRRSAARGRGGAMAGCSEGQHAVGDRRCLNESAPRYGMLATTTRCLLGTSIDNQATLLDRTRAQLSDLDAISAAGPPTGAEALHEHVLGCIERDRAAVGPPPDAEAAAAMQAARRSLQARLEETPRGRRRYRGPLLDFRYVRESVPNTLGWGDGATEPAPLADDYRAMLASEAGAVSALRWLGALSAKFELVALTEHLDASLLLLGKLHGWPLTELGLDAPWLWPHELDSLLRANWLDSLAYVHFNATLWRRIDAAWAGPDGARAFDEELGRFRRLRAAVQTSCAR</sequence>
<keyword evidence="7" id="KW-0472">Membrane</keyword>
<keyword evidence="4" id="KW-0735">Signal-anchor</keyword>
<reference evidence="9" key="2">
    <citation type="submission" date="2024-10" db="UniProtKB">
        <authorList>
            <consortium name="EnsemblProtists"/>
        </authorList>
    </citation>
    <scope>IDENTIFICATION</scope>
</reference>
<dbReference type="eggNOG" id="ENOG502SXWG">
    <property type="taxonomic scope" value="Eukaryota"/>
</dbReference>
<evidence type="ECO:0000313" key="9">
    <source>
        <dbReference type="EnsemblProtists" id="EOD30985"/>
    </source>
</evidence>
<keyword evidence="8" id="KW-0325">Glycoprotein</keyword>
<evidence type="ECO:0000256" key="6">
    <source>
        <dbReference type="ARBA" id="ARBA00023034"/>
    </source>
</evidence>
<evidence type="ECO:0000256" key="5">
    <source>
        <dbReference type="ARBA" id="ARBA00022989"/>
    </source>
</evidence>
<evidence type="ECO:0000256" key="1">
    <source>
        <dbReference type="ARBA" id="ARBA00004323"/>
    </source>
</evidence>
<dbReference type="HOGENOM" id="CLU_404103_0_0_1"/>
<keyword evidence="6" id="KW-0333">Golgi apparatus</keyword>
<name>A0A0D3K5F0_EMIH1</name>
<keyword evidence="5" id="KW-1133">Transmembrane helix</keyword>
<organism evidence="9 10">
    <name type="scientific">Emiliania huxleyi (strain CCMP1516)</name>
    <dbReference type="NCBI Taxonomy" id="280463"/>
    <lineage>
        <taxon>Eukaryota</taxon>
        <taxon>Haptista</taxon>
        <taxon>Haptophyta</taxon>
        <taxon>Prymnesiophyceae</taxon>
        <taxon>Isochrysidales</taxon>
        <taxon>Noelaerhabdaceae</taxon>
        <taxon>Emiliania</taxon>
    </lineage>
</organism>
<evidence type="ECO:0000256" key="4">
    <source>
        <dbReference type="ARBA" id="ARBA00022968"/>
    </source>
</evidence>
<evidence type="ECO:0000313" key="10">
    <source>
        <dbReference type="Proteomes" id="UP000013827"/>
    </source>
</evidence>
<keyword evidence="3" id="KW-0812">Transmembrane</keyword>
<dbReference type="EnsemblProtists" id="EOD30985">
    <property type="protein sequence ID" value="EOD30985"/>
    <property type="gene ID" value="EMIHUDRAFT_449615"/>
</dbReference>
<dbReference type="GO" id="GO:0001733">
    <property type="term" value="F:galactosylceramide sulfotransferase activity"/>
    <property type="evidence" value="ECO:0007669"/>
    <property type="project" value="InterPro"/>
</dbReference>
<dbReference type="GeneID" id="17276258"/>
<dbReference type="GO" id="GO:0000139">
    <property type="term" value="C:Golgi membrane"/>
    <property type="evidence" value="ECO:0007669"/>
    <property type="project" value="UniProtKB-SubCell"/>
</dbReference>
<dbReference type="PaxDb" id="2903-EOD30985"/>
<dbReference type="AlphaFoldDB" id="A0A0D3K5F0"/>
<dbReference type="PANTHER" id="PTHR14647">
    <property type="entry name" value="GALACTOSE-3-O-SULFOTRANSFERASE"/>
    <property type="match status" value="1"/>
</dbReference>
<dbReference type="RefSeq" id="XP_005783414.1">
    <property type="nucleotide sequence ID" value="XM_005783357.1"/>
</dbReference>
<dbReference type="PANTHER" id="PTHR14647:SF87">
    <property type="entry name" value="PUTATIVE-RELATED"/>
    <property type="match status" value="1"/>
</dbReference>
<dbReference type="KEGG" id="ehx:EMIHUDRAFT_449615"/>
<proteinExistence type="predicted"/>
<protein>
    <submittedName>
        <fullName evidence="9">Uncharacterized protein</fullName>
    </submittedName>
</protein>
<evidence type="ECO:0000256" key="8">
    <source>
        <dbReference type="ARBA" id="ARBA00023180"/>
    </source>
</evidence>
<dbReference type="Proteomes" id="UP000013827">
    <property type="component" value="Unassembled WGS sequence"/>
</dbReference>
<evidence type="ECO:0000256" key="3">
    <source>
        <dbReference type="ARBA" id="ARBA00022692"/>
    </source>
</evidence>
<accession>A0A0D3K5F0</accession>
<keyword evidence="10" id="KW-1185">Reference proteome</keyword>
<keyword evidence="2" id="KW-0808">Transferase</keyword>
<evidence type="ECO:0000256" key="7">
    <source>
        <dbReference type="ARBA" id="ARBA00023136"/>
    </source>
</evidence>
<comment type="subcellular location">
    <subcellularLocation>
        <location evidence="1">Golgi apparatus membrane</location>
        <topology evidence="1">Single-pass type II membrane protein</topology>
    </subcellularLocation>
</comment>
<evidence type="ECO:0000256" key="2">
    <source>
        <dbReference type="ARBA" id="ARBA00022679"/>
    </source>
</evidence>
<dbReference type="GO" id="GO:0009247">
    <property type="term" value="P:glycolipid biosynthetic process"/>
    <property type="evidence" value="ECO:0007669"/>
    <property type="project" value="InterPro"/>
</dbReference>